<dbReference type="GO" id="GO:0006383">
    <property type="term" value="P:transcription by RNA polymerase III"/>
    <property type="evidence" value="ECO:0007669"/>
    <property type="project" value="TreeGrafter"/>
</dbReference>
<feature type="compositionally biased region" description="Polar residues" evidence="4">
    <location>
        <begin position="2174"/>
        <end position="2183"/>
    </location>
</feature>
<proteinExistence type="predicted"/>
<feature type="region of interest" description="Disordered" evidence="4">
    <location>
        <begin position="2681"/>
        <end position="2706"/>
    </location>
</feature>
<feature type="compositionally biased region" description="Polar residues" evidence="4">
    <location>
        <begin position="1498"/>
        <end position="1518"/>
    </location>
</feature>
<evidence type="ECO:0000256" key="1">
    <source>
        <dbReference type="ARBA" id="ARBA00004123"/>
    </source>
</evidence>
<keyword evidence="6" id="KW-1185">Reference proteome</keyword>
<feature type="region of interest" description="Disordered" evidence="4">
    <location>
        <begin position="1564"/>
        <end position="1600"/>
    </location>
</feature>
<feature type="compositionally biased region" description="Basic and acidic residues" evidence="4">
    <location>
        <begin position="1525"/>
        <end position="1543"/>
    </location>
</feature>
<feature type="region of interest" description="Disordered" evidence="4">
    <location>
        <begin position="2157"/>
        <end position="2400"/>
    </location>
</feature>
<feature type="compositionally biased region" description="Polar residues" evidence="4">
    <location>
        <begin position="2343"/>
        <end position="2372"/>
    </location>
</feature>
<feature type="region of interest" description="Disordered" evidence="4">
    <location>
        <begin position="2014"/>
        <end position="2056"/>
    </location>
</feature>
<feature type="region of interest" description="Disordered" evidence="4">
    <location>
        <begin position="1751"/>
        <end position="1788"/>
    </location>
</feature>
<dbReference type="Gene3D" id="2.130.10.10">
    <property type="entry name" value="YVTN repeat-like/Quinoprotein amine dehydrogenase"/>
    <property type="match status" value="1"/>
</dbReference>
<keyword evidence="2" id="KW-0804">Transcription</keyword>
<feature type="compositionally biased region" description="Low complexity" evidence="4">
    <location>
        <begin position="2247"/>
        <end position="2266"/>
    </location>
</feature>
<feature type="compositionally biased region" description="Polar residues" evidence="4">
    <location>
        <begin position="149"/>
        <end position="170"/>
    </location>
</feature>
<comment type="caution">
    <text evidence="5">The sequence shown here is derived from an EMBL/GenBank/DDBJ whole genome shotgun (WGS) entry which is preliminary data.</text>
</comment>
<evidence type="ECO:0000256" key="4">
    <source>
        <dbReference type="SAM" id="MobiDB-lite"/>
    </source>
</evidence>
<evidence type="ECO:0000313" key="6">
    <source>
        <dbReference type="Proteomes" id="UP000606786"/>
    </source>
</evidence>
<feature type="compositionally biased region" description="Low complexity" evidence="4">
    <location>
        <begin position="2332"/>
        <end position="2342"/>
    </location>
</feature>
<dbReference type="InterPro" id="IPR052416">
    <property type="entry name" value="GTF3C_component"/>
</dbReference>
<dbReference type="GO" id="GO:0000127">
    <property type="term" value="C:transcription factor TFIIIC complex"/>
    <property type="evidence" value="ECO:0007669"/>
    <property type="project" value="TreeGrafter"/>
</dbReference>
<comment type="subcellular location">
    <subcellularLocation>
        <location evidence="1">Nucleus</location>
    </subcellularLocation>
</comment>
<feature type="region of interest" description="Disordered" evidence="4">
    <location>
        <begin position="1617"/>
        <end position="1637"/>
    </location>
</feature>
<organism evidence="5 6">
    <name type="scientific">Ceratitis capitata</name>
    <name type="common">Mediterranean fruit fly</name>
    <name type="synonym">Tephritis capitata</name>
    <dbReference type="NCBI Taxonomy" id="7213"/>
    <lineage>
        <taxon>Eukaryota</taxon>
        <taxon>Metazoa</taxon>
        <taxon>Ecdysozoa</taxon>
        <taxon>Arthropoda</taxon>
        <taxon>Hexapoda</taxon>
        <taxon>Insecta</taxon>
        <taxon>Pterygota</taxon>
        <taxon>Neoptera</taxon>
        <taxon>Endopterygota</taxon>
        <taxon>Diptera</taxon>
        <taxon>Brachycera</taxon>
        <taxon>Muscomorpha</taxon>
        <taxon>Tephritoidea</taxon>
        <taxon>Tephritidae</taxon>
        <taxon>Ceratitis</taxon>
        <taxon>Ceratitis</taxon>
    </lineage>
</organism>
<sequence>MSADEPVKAVETISSCAEENVNSINGPTTTTMITRNAIPTLSSHATNSDASFTTNTNITSSKMSGAENHGQNTLDTNQQPPTATSFTPSINPGVSNQIQNSSTAKRVIRKIMVIDPKKLQQAGLDRKLAEAIGRQKLKALAKEHKQRAPKSSDTNVASNKPQLESKSQITAPKKLISADEPMNTLSSTINIQNAPPVETTSVTSAATNPAINSIHATSVASQKSPAIIKLETVKNCFLVPPGSEKAAPSINTALVNRIPTLTANKSPIPERKVFVTPKITITRPGEEHPPLRIIPEQRLENVKYILQCKILKKQQLAALQSPNTAMITNATTSQHTPSSAQMPLLESKGELSGTENISKGQELNKLSPAKTPKDIARVLNFSADTPLPTLGPTSAAVTMADMNKTVKLDAASTMRIKNYTHNVPVKPETTGTSVADVKRLIARLNNVTMRKINQEPSIATATAQQDAAPASIEIPKATIRCIKLPMESKSSPRKARTSKIYATTTKNTEQAAMGPLPTLKNCGLTVENKNARILYKAPPNKESSENQVSSRSFTKTAQPTPSEHHDAELSKDFPQFSPLKQPFPVVTHSQDLPLPTISTFKTPFPTTLIKVAPMGQNQSDTVEPSVSDDFLRNTYVATSQTQNTSNSGQKSLIVLEHKVLSQDEKIDLTSLGFATSKLEPKSEAHALEVKGRELANNNPQETNVGIATTEIATTPEVSGELAYQRTQESHEISQNPVLLQNEAIDREFVPSIPENASTTTETVQESNLIAQITDYSQQTQNSEETTATLDMHQKERKTEVHAADKASPAFCKPLEDNQMAIATASSSSGNILPIQKGATLNKRTILSMDKINLSAAKIAELVKTIRAKNPNAAKHFLIVRKGDSMQKVGDKPATFSKVNLNIATNTQGNTTPDTIKTSLANTSNVNFQPIFTNTSLTQKPAETTAGQMQNMSVRSDADLDVKSLSFDMTKGNLVTLTSKNLSAPTSTASISFVTDVAPIACTQSQFATKPQTLVKGQIITDPQYDVDQTVTNSHFLTESEQQNIIGPEKVSELQSISEPTSFVRSESFIPIETASEPQPAPDPMSEIVAGSASAPVAEAKFKNPLPRLPRKISESEHCFHNKSAVTVIDSGDESDTQISAVDFIASLAAQNPITEDMKLELSPEELNLNASFAMNFSPLRIPNRDRTESLKSELIEQDIYDVYNEPNVDTLPDVFEPETASDEMQIGKIITISEENILKAVAASNETQSCNEEKNLKTQEVFKLTKSTECLSAPAEEVKADDMENVNDLDVVETDSLAESKVGPIIVKNIEIGVINNFEESRASPVIVKNLQSSLTADVGVVCKNLSGGEDYTGEVNILSSDESNMSKMSVKPPTVEVTEACSVVQPLTAMETKDKETNPLKVANAEKSLQDLEEKPLNLEENTTAFAESIAEEFSKEGPNANEQLNIERNVISEEKPKLVEGETSTVLPKPRLPRFKKGKINLVQRRRVIGSVQNTKPELKTPTENAKGTTTDQNDVNKVAGKTRGEVEKKGETCAQKEDTKPLLSEVTAKEEETTAVMLDRNTQSSSTHTFDQPPSEVAPQINGESLKSQTNEEPGEITRRTASLSELLNPPKLLKRKSAGPSINPETPQPTDMSTVENTTNILLNAIKCASEEIELAPPQIPFKKPKSETFVDEKPIKGIQNLLTKFNKDKNVVETKIDKSTEENLADASTNSVEVTMENRLETVESFTAVVENCKVNVVKNREEAFEHSKEIHDNAPPSTCSPENAGKESEHLISSVQQKTEAENRLAEAKCHKQQFHAANLDVPMNTETAVAHKADEAIDCDILHVITEEKQQEQIAAEETTKAETPTVESKENDSKPKSEFHGFNHNSPSTQNIENNLQHILTITTSAENTKTREINFSTAERESPHTSPPSKSAARGASATPKSVSKKVQFRQARRSRNRRSVPLKKRWGVLRESDDDIEVTDDASPADDDEEDAVKLGITFNSSDLLQNMSKSDEKNVAEESQMQEMDVVKEEAVQDKPEKSTNTAIELPENNKRNRAATESIDTEEQAREMTVISNAVSPKDSPRPIKKVRLNTKSEYTNSASSIESKESATTETELETAAAIEVLPDEIISADTGKAEVKEIKLSSRSHRSISRTSDDAVMQIEETTEKTQSKVGGRKRKLNKNACNESTADIQITDAEKETTELANDSNKKVNTEDPTKKVEKEDTTTKATKTRSKKLTFVDPVTERTDIDEEQPKNANNSKNSSPSTASTSTSSHKVNTDDSAQPREKENNSSKGTKRCSKKQEASDISAPVIEEAKTETEPLKPAKRRYRKSNIKDETSATNTTATNLSVNEESTINESQTAAPAQSPSFVENTPNASEFSARAQEFATSTPRNEEPAASVVRKRGRKRKLPLEEATVKIENETIKTEENATVVRKKRGPKPKSARATGENTNASIVCNGIAELDKTVEQKPVVSSHEPSMNVTDDIKPADLETPVKIPKKRGRKPKALLNATVDTDVSMEKPQTPTDVDMPKKKRIGKRPTVIDLEERGTFNERHLLMTNRAQLDNDEVLTAEPVATTSKADLIQCGLCLQQMARKDWLDHLATHYGVGWIVGEMRPTNVTFRNEVLKAMVAFLKAHGDTYPLTCRLCQRTYRSALGILLHIEACGATDTRVPCDFCQRQYTKGSLPSHMRGCSQRVQKEEEKDESKENNSETVLNNVGRFKRVAVQRAEKMLKAIGNDTQTTAICTFKDAKKYVEFVSTTVLSTAGTEKWAKDLKTMGKAQCPAANCKFSAEALTSLQEHYASCKLRNNARKGVYVCNLCGKSSKSYSSSYSAIQHVLQGHKTDEVGQDFEADASDCGIKTDDETSGDDVDASSGVDSHEDSEAGGENSLDEGEEQLVNKPKRTKRKRKKAAPNANLADRLHAPRDLEHSQKTKVLWQEFVTANHSTQPLFADVKVNYSICARADYEKYLPRSETSMKFNLKTDLRISKIKPDMCFGVAQDLEWSQLKRFETAASNNEQFTYIGDAIKMLKWAPLPADVKDQYLLLGTRRDYTRFKNPKTCNTLLWLYKITCKEMKKTFQQQIHYAINIPVALGGYDEQANRLGLLAIGVASSTIKVYALPLNIEEATCARETTEKLSEDFITIQLQPVWVLKLEAKEQSLGANALVETQCTSLCWSEFAGHAHIFAGFANGCVSYWDISSDMNINRFVIDGVPNYVPMNFFYTREKNVRCMALHYDDSGVRLIAVIVDRRLLHVYDIQHFDRPILLKEEVGRNEVAELEWSPIWQSVALAISGALAHVGHCSYVVNPTNIVYKNETIEKMNGGVNSIHYNPMHNILAHGTDNGDLVLLDIREIHLKDIMRDTQRGSHAAAIMDMVALNGTAIPKFDTSSVPKDWALAESDLEAKYGLVFGPIKGFERTHRKEYLNTQRQPPINLMHCTRINALKFNLNRLGKQLLAVGYENGFLRLAYVDSKACFK</sequence>
<dbReference type="PANTHER" id="PTHR15052:SF2">
    <property type="entry name" value="GENERAL TRANSCRIPTION FACTOR 3C POLYPEPTIDE 2"/>
    <property type="match status" value="1"/>
</dbReference>
<feature type="compositionally biased region" description="Basic and acidic residues" evidence="4">
    <location>
        <begin position="2306"/>
        <end position="2316"/>
    </location>
</feature>
<feature type="compositionally biased region" description="Basic residues" evidence="4">
    <location>
        <begin position="2895"/>
        <end position="2906"/>
    </location>
</feature>
<reference evidence="5" key="1">
    <citation type="submission" date="2020-11" db="EMBL/GenBank/DDBJ databases">
        <authorList>
            <person name="Whitehead M."/>
        </authorList>
    </citation>
    <scope>NUCLEOTIDE SEQUENCE</scope>
    <source>
        <strain evidence="5">EGII</strain>
    </source>
</reference>
<feature type="compositionally biased region" description="Basic residues" evidence="4">
    <location>
        <begin position="139"/>
        <end position="148"/>
    </location>
</feature>
<feature type="compositionally biased region" description="Polar residues" evidence="4">
    <location>
        <begin position="1627"/>
        <end position="1637"/>
    </location>
</feature>
<feature type="region of interest" description="Disordered" evidence="4">
    <location>
        <begin position="536"/>
        <end position="568"/>
    </location>
</feature>
<feature type="region of interest" description="Disordered" evidence="4">
    <location>
        <begin position="139"/>
        <end position="175"/>
    </location>
</feature>
<feature type="compositionally biased region" description="Basic and acidic residues" evidence="4">
    <location>
        <begin position="2187"/>
        <end position="2218"/>
    </location>
</feature>
<evidence type="ECO:0000313" key="5">
    <source>
        <dbReference type="EMBL" id="CAD7005330.1"/>
    </source>
</evidence>
<feature type="region of interest" description="Disordered" evidence="4">
    <location>
        <begin position="46"/>
        <end position="98"/>
    </location>
</feature>
<dbReference type="InterPro" id="IPR036322">
    <property type="entry name" value="WD40_repeat_dom_sf"/>
</dbReference>
<evidence type="ECO:0000256" key="3">
    <source>
        <dbReference type="ARBA" id="ARBA00023242"/>
    </source>
</evidence>
<dbReference type="SUPFAM" id="SSF50978">
    <property type="entry name" value="WD40 repeat-like"/>
    <property type="match status" value="1"/>
</dbReference>
<accession>A0A811V2P6</accession>
<dbReference type="OrthoDB" id="4703at2759"/>
<feature type="region of interest" description="Disordered" evidence="4">
    <location>
        <begin position="2850"/>
        <end position="2920"/>
    </location>
</feature>
<dbReference type="Proteomes" id="UP000606786">
    <property type="component" value="Unassembled WGS sequence"/>
</dbReference>
<feature type="compositionally biased region" description="Polar residues" evidence="4">
    <location>
        <begin position="545"/>
        <end position="561"/>
    </location>
</feature>
<feature type="compositionally biased region" description="Polar residues" evidence="4">
    <location>
        <begin position="1585"/>
        <end position="1595"/>
    </location>
</feature>
<name>A0A811V2P6_CERCA</name>
<feature type="compositionally biased region" description="Basic residues" evidence="4">
    <location>
        <begin position="1932"/>
        <end position="1950"/>
    </location>
</feature>
<feature type="region of interest" description="Disordered" evidence="4">
    <location>
        <begin position="1903"/>
        <end position="1950"/>
    </location>
</feature>
<gene>
    <name evidence="5" type="ORF">CCAP1982_LOCUS13690</name>
</gene>
<feature type="region of interest" description="Disordered" evidence="4">
    <location>
        <begin position="1837"/>
        <end position="1878"/>
    </location>
</feature>
<evidence type="ECO:0000256" key="2">
    <source>
        <dbReference type="ARBA" id="ARBA00023163"/>
    </source>
</evidence>
<protein>
    <submittedName>
        <fullName evidence="5">(Mediterranean fruit fly) hypothetical protein</fullName>
    </submittedName>
</protein>
<feature type="compositionally biased region" description="Basic and acidic residues" evidence="4">
    <location>
        <begin position="2269"/>
        <end position="2283"/>
    </location>
</feature>
<dbReference type="EMBL" id="CAJHJT010000034">
    <property type="protein sequence ID" value="CAD7005330.1"/>
    <property type="molecule type" value="Genomic_DNA"/>
</dbReference>
<feature type="compositionally biased region" description="Basic and acidic residues" evidence="4">
    <location>
        <begin position="1855"/>
        <end position="1869"/>
    </location>
</feature>
<dbReference type="InterPro" id="IPR015943">
    <property type="entry name" value="WD40/YVTN_repeat-like_dom_sf"/>
</dbReference>
<keyword evidence="3" id="KW-0539">Nucleus</keyword>
<feature type="compositionally biased region" description="Basic and acidic residues" evidence="4">
    <location>
        <begin position="1903"/>
        <end position="1912"/>
    </location>
</feature>
<dbReference type="GO" id="GO:0005634">
    <property type="term" value="C:nucleus"/>
    <property type="evidence" value="ECO:0007669"/>
    <property type="project" value="UniProtKB-SubCell"/>
</dbReference>
<dbReference type="PANTHER" id="PTHR15052">
    <property type="entry name" value="RNA POLYMERASE III TRANSCRIPTION INITIATION FACTOR COMPLEX SUBUNIT"/>
    <property type="match status" value="1"/>
</dbReference>
<feature type="region of interest" description="Disordered" evidence="4">
    <location>
        <begin position="1498"/>
        <end position="1544"/>
    </location>
</feature>
<feature type="compositionally biased region" description="Basic and acidic residues" evidence="4">
    <location>
        <begin position="2691"/>
        <end position="2704"/>
    </location>
</feature>
<feature type="compositionally biased region" description="Polar residues" evidence="4">
    <location>
        <begin position="1564"/>
        <end position="1575"/>
    </location>
</feature>
<feature type="compositionally biased region" description="Basic and acidic residues" evidence="4">
    <location>
        <begin position="2016"/>
        <end position="2029"/>
    </location>
</feature>